<feature type="transmembrane region" description="Helical" evidence="1">
    <location>
        <begin position="71"/>
        <end position="89"/>
    </location>
</feature>
<organism evidence="2 3">
    <name type="scientific">Gallibacterium salpingitidis</name>
    <dbReference type="NCBI Taxonomy" id="505341"/>
    <lineage>
        <taxon>Bacteria</taxon>
        <taxon>Pseudomonadati</taxon>
        <taxon>Pseudomonadota</taxon>
        <taxon>Gammaproteobacteria</taxon>
        <taxon>Pasteurellales</taxon>
        <taxon>Pasteurellaceae</taxon>
        <taxon>Gallibacterium</taxon>
    </lineage>
</organism>
<keyword evidence="1" id="KW-0472">Membrane</keyword>
<feature type="transmembrane region" description="Helical" evidence="1">
    <location>
        <begin position="95"/>
        <end position="114"/>
    </location>
</feature>
<feature type="transmembrane region" description="Helical" evidence="1">
    <location>
        <begin position="12"/>
        <end position="32"/>
    </location>
</feature>
<dbReference type="AlphaFoldDB" id="A0A1A7NNR8"/>
<feature type="transmembrane region" description="Helical" evidence="1">
    <location>
        <begin position="217"/>
        <end position="237"/>
    </location>
</feature>
<feature type="transmembrane region" description="Helical" evidence="1">
    <location>
        <begin position="186"/>
        <end position="211"/>
    </location>
</feature>
<dbReference type="EMBL" id="JTJL01000067">
    <property type="protein sequence ID" value="OBW91260.1"/>
    <property type="molecule type" value="Genomic_DNA"/>
</dbReference>
<dbReference type="Proteomes" id="UP000092649">
    <property type="component" value="Unassembled WGS sequence"/>
</dbReference>
<proteinExistence type="predicted"/>
<keyword evidence="3" id="KW-1185">Reference proteome</keyword>
<dbReference type="RefSeq" id="WP_066110111.1">
    <property type="nucleotide sequence ID" value="NZ_CP103875.1"/>
</dbReference>
<keyword evidence="1" id="KW-1133">Transmembrane helix</keyword>
<dbReference type="PATRIC" id="fig|505341.3.peg.2187"/>
<feature type="transmembrane region" description="Helical" evidence="1">
    <location>
        <begin position="156"/>
        <end position="174"/>
    </location>
</feature>
<comment type="caution">
    <text evidence="2">The sequence shown here is derived from an EMBL/GenBank/DDBJ whole genome shotgun (WGS) entry which is preliminary data.</text>
</comment>
<feature type="transmembrane region" description="Helical" evidence="1">
    <location>
        <begin position="126"/>
        <end position="150"/>
    </location>
</feature>
<evidence type="ECO:0000256" key="1">
    <source>
        <dbReference type="SAM" id="Phobius"/>
    </source>
</evidence>
<feature type="transmembrane region" description="Helical" evidence="1">
    <location>
        <begin position="249"/>
        <end position="266"/>
    </location>
</feature>
<evidence type="ECO:0000313" key="3">
    <source>
        <dbReference type="Proteomes" id="UP000092649"/>
    </source>
</evidence>
<sequence length="267" mass="29950">MSEHQQAKGSVIALSVLPIVLLILADYVLLLAKPIGESIISHLLIAVLSAQLIIQIIFLRGEICNGQRSRLSRWNLYFVIFWLGWLLVTCFQVKVYLPIRLAYCCGLVLTLSTWQQPKEEQLRRGILWLGLIVAVIGLLLALIPVFLVPISVGLTFNPLLQVVLGIGLAYWGLLVSRNRLHGLMDLLPYFALIGLVASSVFAMVSVAIVYLEQHTTIWQSFHLSCYFIAHLLLLAAWSYPIIRRNKPHYGLLALIILLSGFSPLLLF</sequence>
<keyword evidence="1" id="KW-0812">Transmembrane</keyword>
<protein>
    <submittedName>
        <fullName evidence="2">Uncharacterized protein</fullName>
    </submittedName>
</protein>
<name>A0A1A7NNR8_9PAST</name>
<evidence type="ECO:0000313" key="2">
    <source>
        <dbReference type="EMBL" id="OBW91260.1"/>
    </source>
</evidence>
<reference evidence="2 3" key="1">
    <citation type="submission" date="2014-11" db="EMBL/GenBank/DDBJ databases">
        <title>Pan-genome of Gallibacterium spp.</title>
        <authorList>
            <person name="Kudirkiene E."/>
            <person name="Bojesen A.M."/>
        </authorList>
    </citation>
    <scope>NUCLEOTIDE SEQUENCE [LARGE SCALE GENOMIC DNA]</scope>
    <source>
        <strain evidence="2 3">F150</strain>
    </source>
</reference>
<dbReference type="OrthoDB" id="5915482at2"/>
<feature type="transmembrane region" description="Helical" evidence="1">
    <location>
        <begin position="38"/>
        <end position="59"/>
    </location>
</feature>
<gene>
    <name evidence="2" type="ORF">QS62_10905</name>
</gene>
<accession>A0A1A7NNR8</accession>